<dbReference type="AlphaFoldDB" id="A0A0G1FTX3"/>
<dbReference type="STRING" id="1618443.UV73_C0002G0170"/>
<keyword evidence="9" id="KW-0624">Polysaccharide degradation</keyword>
<accession>A0A0G1FTX3</accession>
<evidence type="ECO:0000256" key="5">
    <source>
        <dbReference type="ARBA" id="ARBA00022729"/>
    </source>
</evidence>
<dbReference type="Gene3D" id="3.20.20.80">
    <property type="entry name" value="Glycosidases"/>
    <property type="match status" value="1"/>
</dbReference>
<evidence type="ECO:0000259" key="10">
    <source>
        <dbReference type="SMART" id="SM00633"/>
    </source>
</evidence>
<dbReference type="GO" id="GO:0031176">
    <property type="term" value="F:endo-1,4-beta-xylanase activity"/>
    <property type="evidence" value="ECO:0007669"/>
    <property type="project" value="UniProtKB-EC"/>
</dbReference>
<keyword evidence="5" id="KW-0732">Signal</keyword>
<reference evidence="11 12" key="1">
    <citation type="journal article" date="2015" name="Nature">
        <title>rRNA introns, odd ribosomes, and small enigmatic genomes across a large radiation of phyla.</title>
        <authorList>
            <person name="Brown C.T."/>
            <person name="Hug L.A."/>
            <person name="Thomas B.C."/>
            <person name="Sharon I."/>
            <person name="Castelle C.J."/>
            <person name="Singh A."/>
            <person name="Wilkins M.J."/>
            <person name="Williams K.H."/>
            <person name="Banfield J.F."/>
        </authorList>
    </citation>
    <scope>NUCLEOTIDE SEQUENCE [LARGE SCALE GENOMIC DNA]</scope>
</reference>
<evidence type="ECO:0000313" key="11">
    <source>
        <dbReference type="EMBL" id="KKS98456.1"/>
    </source>
</evidence>
<dbReference type="SMART" id="SM00633">
    <property type="entry name" value="Glyco_10"/>
    <property type="match status" value="1"/>
</dbReference>
<comment type="similarity">
    <text evidence="2">Belongs to the glycosyl hydrolase 10 (cellulase F) family.</text>
</comment>
<dbReference type="Proteomes" id="UP000034894">
    <property type="component" value="Unassembled WGS sequence"/>
</dbReference>
<evidence type="ECO:0000313" key="12">
    <source>
        <dbReference type="Proteomes" id="UP000034894"/>
    </source>
</evidence>
<dbReference type="SUPFAM" id="SSF51445">
    <property type="entry name" value="(Trans)glycosidases"/>
    <property type="match status" value="1"/>
</dbReference>
<evidence type="ECO:0000256" key="6">
    <source>
        <dbReference type="ARBA" id="ARBA00022801"/>
    </source>
</evidence>
<evidence type="ECO:0000256" key="8">
    <source>
        <dbReference type="ARBA" id="ARBA00023295"/>
    </source>
</evidence>
<comment type="caution">
    <text evidence="11">The sequence shown here is derived from an EMBL/GenBank/DDBJ whole genome shotgun (WGS) entry which is preliminary data.</text>
</comment>
<keyword evidence="7" id="KW-0119">Carbohydrate metabolism</keyword>
<sequence>INDSNETDEWTFMPDPVIKKVPQELLAQVGLESLDGLEAETKFGGTLDHPHSYMKWIYNHDNQPVLVARFNVVQHEWSWHKPWLRDYADIKNKTIGAMIASTRLSSNPLGLEEFNGATCAELNFIVPYDAGLSIHSEKDYFNFSEMDGRLFPYLNQTDKTPLGMHLVWGDRNHLPAWLKDGNFSQEELINILENHIRNVAGHYTGNEKVINNWVVINEILGGWQTTNFWTDKLGFPDLYDSNNWLARCFRVAKEANPNSYLIYNETGFEFADNDWESGRDAVFFDVLSNLISNGVPVDAIGFQLHIDHSSQFDSEEKRRVKMERLASQINKYKNLDVDVIVTECYVDMRESGGSDRLELQAEIYRNIARTCFENGISSFSLFGLEDESQYQERDNPDADTMPFNNNGPKAAYYALSDVLRNIS</sequence>
<dbReference type="Pfam" id="PF00331">
    <property type="entry name" value="Glyco_hydro_10"/>
    <property type="match status" value="1"/>
</dbReference>
<dbReference type="InterPro" id="IPR044846">
    <property type="entry name" value="GH10"/>
</dbReference>
<evidence type="ECO:0000256" key="4">
    <source>
        <dbReference type="ARBA" id="ARBA00022651"/>
    </source>
</evidence>
<keyword evidence="6 11" id="KW-0378">Hydrolase</keyword>
<dbReference type="EC" id="3.2.1.8" evidence="3"/>
<evidence type="ECO:0000256" key="9">
    <source>
        <dbReference type="ARBA" id="ARBA00023326"/>
    </source>
</evidence>
<comment type="catalytic activity">
    <reaction evidence="1">
        <text>Endohydrolysis of (1-&gt;4)-beta-D-xylosidic linkages in xylans.</text>
        <dbReference type="EC" id="3.2.1.8"/>
    </reaction>
</comment>
<organism evidence="11 12">
    <name type="scientific">Candidatus Gottesmanbacteria bacterium GW2011_GWA2_43_14</name>
    <dbReference type="NCBI Taxonomy" id="1618443"/>
    <lineage>
        <taxon>Bacteria</taxon>
        <taxon>Candidatus Gottesmaniibacteriota</taxon>
    </lineage>
</organism>
<dbReference type="PANTHER" id="PTHR31490">
    <property type="entry name" value="GLYCOSYL HYDROLASE"/>
    <property type="match status" value="1"/>
</dbReference>
<gene>
    <name evidence="11" type="ORF">UV73_C0002G0170</name>
</gene>
<name>A0A0G1FTX3_9BACT</name>
<dbReference type="PANTHER" id="PTHR31490:SF88">
    <property type="entry name" value="BETA-XYLANASE"/>
    <property type="match status" value="1"/>
</dbReference>
<evidence type="ECO:0000256" key="1">
    <source>
        <dbReference type="ARBA" id="ARBA00000681"/>
    </source>
</evidence>
<proteinExistence type="inferred from homology"/>
<keyword evidence="8 11" id="KW-0326">Glycosidase</keyword>
<evidence type="ECO:0000256" key="2">
    <source>
        <dbReference type="ARBA" id="ARBA00007495"/>
    </source>
</evidence>
<feature type="domain" description="GH10" evidence="10">
    <location>
        <begin position="133"/>
        <end position="419"/>
    </location>
</feature>
<keyword evidence="4 11" id="KW-0858">Xylan degradation</keyword>
<evidence type="ECO:0000256" key="7">
    <source>
        <dbReference type="ARBA" id="ARBA00023277"/>
    </source>
</evidence>
<evidence type="ECO:0000256" key="3">
    <source>
        <dbReference type="ARBA" id="ARBA00012590"/>
    </source>
</evidence>
<dbReference type="InterPro" id="IPR017853">
    <property type="entry name" value="GH"/>
</dbReference>
<protein>
    <recommendedName>
        <fullName evidence="3">endo-1,4-beta-xylanase</fullName>
        <ecNumber evidence="3">3.2.1.8</ecNumber>
    </recommendedName>
</protein>
<dbReference type="InterPro" id="IPR001000">
    <property type="entry name" value="GH10_dom"/>
</dbReference>
<feature type="non-terminal residue" evidence="11">
    <location>
        <position position="1"/>
    </location>
</feature>
<dbReference type="EMBL" id="LCFP01000002">
    <property type="protein sequence ID" value="KKS98456.1"/>
    <property type="molecule type" value="Genomic_DNA"/>
</dbReference>
<dbReference type="GO" id="GO:0045493">
    <property type="term" value="P:xylan catabolic process"/>
    <property type="evidence" value="ECO:0007669"/>
    <property type="project" value="UniProtKB-KW"/>
</dbReference>